<dbReference type="EMBL" id="BRXU01000031">
    <property type="protein sequence ID" value="GLC60004.1"/>
    <property type="molecule type" value="Genomic_DNA"/>
</dbReference>
<evidence type="ECO:0000313" key="1">
    <source>
        <dbReference type="EMBL" id="GLC60004.1"/>
    </source>
</evidence>
<dbReference type="AlphaFoldDB" id="A0A9W6BXE2"/>
<accession>A0A9W6BXE2</accession>
<protein>
    <submittedName>
        <fullName evidence="1">Uncharacterized protein</fullName>
    </submittedName>
</protein>
<reference evidence="1 2" key="1">
    <citation type="journal article" date="2023" name="Commun. Biol.">
        <title>Reorganization of the ancestral sex-determining regions during the evolution of trioecy in Pleodorina starrii.</title>
        <authorList>
            <person name="Takahashi K."/>
            <person name="Suzuki S."/>
            <person name="Kawai-Toyooka H."/>
            <person name="Yamamoto K."/>
            <person name="Hamaji T."/>
            <person name="Ootsuki R."/>
            <person name="Yamaguchi H."/>
            <person name="Kawachi M."/>
            <person name="Higashiyama T."/>
            <person name="Nozaki H."/>
        </authorList>
    </citation>
    <scope>NUCLEOTIDE SEQUENCE [LARGE SCALE GENOMIC DNA]</scope>
    <source>
        <strain evidence="1 2">NIES-4479</strain>
    </source>
</reference>
<proteinExistence type="predicted"/>
<comment type="caution">
    <text evidence="1">The sequence shown here is derived from an EMBL/GenBank/DDBJ whole genome shotgun (WGS) entry which is preliminary data.</text>
</comment>
<name>A0A9W6BXE2_9CHLO</name>
<sequence>MHHSCGSLRHTPAWHHPSVNITQPPEFSLVDDLVCLPLEEIYFEDVAFRAEHELLAINPDRRGANGTIYDL</sequence>
<gene>
    <name evidence="1" type="primary">PLESTB002419</name>
    <name evidence="1" type="ORF">PLESTB_001562800</name>
</gene>
<keyword evidence="2" id="KW-1185">Reference proteome</keyword>
<dbReference type="Proteomes" id="UP001165080">
    <property type="component" value="Unassembled WGS sequence"/>
</dbReference>
<organism evidence="1 2">
    <name type="scientific">Pleodorina starrii</name>
    <dbReference type="NCBI Taxonomy" id="330485"/>
    <lineage>
        <taxon>Eukaryota</taxon>
        <taxon>Viridiplantae</taxon>
        <taxon>Chlorophyta</taxon>
        <taxon>core chlorophytes</taxon>
        <taxon>Chlorophyceae</taxon>
        <taxon>CS clade</taxon>
        <taxon>Chlamydomonadales</taxon>
        <taxon>Volvocaceae</taxon>
        <taxon>Pleodorina</taxon>
    </lineage>
</organism>
<evidence type="ECO:0000313" key="2">
    <source>
        <dbReference type="Proteomes" id="UP001165080"/>
    </source>
</evidence>